<evidence type="ECO:0000256" key="1">
    <source>
        <dbReference type="ARBA" id="ARBA00004370"/>
    </source>
</evidence>
<evidence type="ECO:0000256" key="8">
    <source>
        <dbReference type="ARBA" id="ARBA00023136"/>
    </source>
</evidence>
<evidence type="ECO:0000256" key="6">
    <source>
        <dbReference type="ARBA" id="ARBA00022837"/>
    </source>
</evidence>
<sequence length="1397" mass="150841">MPVLTPEEITNLYLYGTKSRPVDLLDERLIRASAEEIQAAKAEASTEVDINDYMAEVGRFTSPADFEIINKFFASDDLPVGSYNEQDMRDLLDVDEKWIVQKQWAFSDDTDDYAARVYIWNSTAFEIDDRVRFIVEKDGSRRIENFAITPLNRGPENFDFESGDKLARLGNGYLEEIVDPSGIGRKVIINFTGDRPLTTLDAEGYRQAVASKPRESLTPKLSLLSEIQSLTDELFASGSTRALFDNKPIFYGSRQSDVMTGYDAKNEDLDDHRHLGNYADNGVAYVGGAGNDTIKGTHHDDILIGGLGDDILKGEAGNDIYFVDDCDTILDSDHKGSIYFNNKLLTGGTRQEDDPENTYYAGGNEYVLDGSTLTVNGSLTIRNYDKDKSSLNIVLSDDEPDEAPDTGKAENATSPIVIDLDGDGIETLKTGAAYFDFNSDALSELTGWVSPDDGLLALDRNGDGRISNGGELFGNHSILSNGETADNGFLALAEYDDNGDKAIDAQDAAYATLQIWRDLNGNGISDKGELQSLADAGVAAISTDYNNSSRVDAHGHQHRQTASVTLSDGTTSSAADVWFKVDSARRINSGDIKLTIESLSLANAKGFGKVHDLRQAIILDPGLKDLLNRYTAAADGADRDALLDDLIYRWTGVADVDPHSRDSWGVSHYMDARQLVALESLTGRPFVSAWNSGKESANPPPGAASILKEEYQKFKRFTAAQLQAQTNYADDLDSIRSAFGSDAHSITVDWAALESKLQALYAEGRVERITGVLAILTDLGAYSPGYRSRRNAAFQAIIDANASLAPFFESGILFGTTGDDNLSGVNTGSAFIGFDGNDRLQGQWEDDSYYIFLNQGDDTLSDRGGMDQILFGNGISQTDLTFSRDAATIHIQVKNADGSNAGSVRIDNFFNADGSVATGAIERLHFIDGGSLSQQQMLDALNAESRTTGDDTAFGSDKGDVIDTLAGNDTIYGLGGDDRLYGDEGDDILHGGSGNDILAGGTGHDTLYGNQGNDTLYGGDGDDSLNDGEGANTLYGEAGNDALLGTGVLDGGDGNDTLRGQGADTLLGGAGDDVLETLSHRRYRYANTLNGGSGNDTLYGSYGDDTYLFERGDGQDLLIECRTNMALPQVTPSSDTLRFGDGITADDLDFTHRDSDLIIGYGDGDTITVQNWFRGMSDHFKLNHIVFADGTSLNQAEVEKRTVRRGTDGIDKFVGYRDKSESMLLGDGNDQAWGRGGDDVIYGENGNDYIKGEGGNDTLYGGRGNDLLIGGDGSDTYVFAAGENQTVIRNQSGTPDADFDVLRFEGIANDALWLSRYKNDLMIDVIGSPDRVVVQNWYTDAGQRLDSIQTEGASLAAANVDSLIDAMAAFGAPRGGEIRLTPEQRPQFEQVLAANWQ</sequence>
<dbReference type="GO" id="GO:0090729">
    <property type="term" value="F:toxin activity"/>
    <property type="evidence" value="ECO:0007669"/>
    <property type="project" value="UniProtKB-KW"/>
</dbReference>
<dbReference type="GO" id="GO:0016020">
    <property type="term" value="C:membrane"/>
    <property type="evidence" value="ECO:0007669"/>
    <property type="project" value="UniProtKB-SubCell"/>
</dbReference>
<dbReference type="InterPro" id="IPR011049">
    <property type="entry name" value="Serralysin-like_metalloprot_C"/>
</dbReference>
<comment type="subcellular location">
    <subcellularLocation>
        <location evidence="1">Membrane</location>
    </subcellularLocation>
    <subcellularLocation>
        <location evidence="2">Secreted</location>
    </subcellularLocation>
</comment>
<evidence type="ECO:0000256" key="5">
    <source>
        <dbReference type="ARBA" id="ARBA00022737"/>
    </source>
</evidence>
<dbReference type="Pfam" id="PF06594">
    <property type="entry name" value="HCBP_related"/>
    <property type="match status" value="1"/>
</dbReference>
<dbReference type="PANTHER" id="PTHR38340:SF1">
    <property type="entry name" value="S-LAYER PROTEIN"/>
    <property type="match status" value="1"/>
</dbReference>
<name>A0A0G4JT84_9GAMM</name>
<keyword evidence="8" id="KW-0472">Membrane</keyword>
<dbReference type="EMBL" id="CGIG01000001">
    <property type="protein sequence ID" value="CPR15527.1"/>
    <property type="molecule type" value="Genomic_DNA"/>
</dbReference>
<keyword evidence="7" id="KW-0843">Virulence</keyword>
<dbReference type="GO" id="GO:0005509">
    <property type="term" value="F:calcium ion binding"/>
    <property type="evidence" value="ECO:0007669"/>
    <property type="project" value="InterPro"/>
</dbReference>
<dbReference type="RefSeq" id="WP_048636833.1">
    <property type="nucleotide sequence ID" value="NZ_CGIG01000001.1"/>
</dbReference>
<dbReference type="STRING" id="1109412.BN1221_01563c"/>
<dbReference type="PANTHER" id="PTHR38340">
    <property type="entry name" value="S-LAYER PROTEIN"/>
    <property type="match status" value="1"/>
</dbReference>
<dbReference type="InterPro" id="IPR010566">
    <property type="entry name" value="Haemolys_ca-bd"/>
</dbReference>
<dbReference type="EC" id="3.1.3.1" evidence="11"/>
<keyword evidence="11" id="KW-0378">Hydrolase</keyword>
<evidence type="ECO:0000313" key="11">
    <source>
        <dbReference type="EMBL" id="CPR15527.1"/>
    </source>
</evidence>
<evidence type="ECO:0000256" key="4">
    <source>
        <dbReference type="ARBA" id="ARBA00022656"/>
    </source>
</evidence>
<proteinExistence type="predicted"/>
<evidence type="ECO:0000259" key="10">
    <source>
        <dbReference type="Pfam" id="PF06594"/>
    </source>
</evidence>
<dbReference type="Pfam" id="PF00353">
    <property type="entry name" value="HemolysinCabind"/>
    <property type="match status" value="6"/>
</dbReference>
<keyword evidence="9" id="KW-0865">Zymogen</keyword>
<dbReference type="GO" id="GO:0005576">
    <property type="term" value="C:extracellular region"/>
    <property type="evidence" value="ECO:0007669"/>
    <property type="project" value="UniProtKB-SubCell"/>
</dbReference>
<keyword evidence="4" id="KW-0800">Toxin</keyword>
<evidence type="ECO:0000256" key="7">
    <source>
        <dbReference type="ARBA" id="ARBA00023026"/>
    </source>
</evidence>
<evidence type="ECO:0000256" key="2">
    <source>
        <dbReference type="ARBA" id="ARBA00004613"/>
    </source>
</evidence>
<dbReference type="InterPro" id="IPR050557">
    <property type="entry name" value="RTX_toxin/Mannuronan_C5-epim"/>
</dbReference>
<keyword evidence="12" id="KW-1185">Reference proteome</keyword>
<dbReference type="InterPro" id="IPR001343">
    <property type="entry name" value="Hemolysn_Ca-bd"/>
</dbReference>
<dbReference type="PRINTS" id="PR01488">
    <property type="entry name" value="RTXTOXINA"/>
</dbReference>
<dbReference type="PRINTS" id="PR00313">
    <property type="entry name" value="CABNDNGRPT"/>
</dbReference>
<organism evidence="11 12">
    <name type="scientific">Brenneria goodwinii</name>
    <dbReference type="NCBI Taxonomy" id="1109412"/>
    <lineage>
        <taxon>Bacteria</taxon>
        <taxon>Pseudomonadati</taxon>
        <taxon>Pseudomonadota</taxon>
        <taxon>Gammaproteobacteria</taxon>
        <taxon>Enterobacterales</taxon>
        <taxon>Pectobacteriaceae</taxon>
        <taxon>Brenneria</taxon>
    </lineage>
</organism>
<reference evidence="12" key="1">
    <citation type="submission" date="2015-01" db="EMBL/GenBank/DDBJ databases">
        <authorList>
            <person name="Paterson Steve"/>
        </authorList>
    </citation>
    <scope>NUCLEOTIDE SEQUENCE [LARGE SCALE GENOMIC DNA]</scope>
    <source>
        <strain evidence="12">OBR1</strain>
    </source>
</reference>
<dbReference type="InterPro" id="IPR018511">
    <property type="entry name" value="Hemolysin-typ_Ca-bd_CS"/>
</dbReference>
<gene>
    <name evidence="11" type="ORF">BN1221_01563c</name>
</gene>
<evidence type="ECO:0000256" key="9">
    <source>
        <dbReference type="ARBA" id="ARBA00023145"/>
    </source>
</evidence>
<protein>
    <submittedName>
        <fullName evidence="11">Alkaline phosphatase</fullName>
        <ecNumber evidence="11">3.1.3.1</ecNumber>
    </submittedName>
</protein>
<evidence type="ECO:0000313" key="12">
    <source>
        <dbReference type="Proteomes" id="UP000044377"/>
    </source>
</evidence>
<dbReference type="InterPro" id="IPR003995">
    <property type="entry name" value="RTX_toxin_determinant-A"/>
</dbReference>
<dbReference type="SUPFAM" id="SSF51120">
    <property type="entry name" value="beta-Roll"/>
    <property type="match status" value="4"/>
</dbReference>
<dbReference type="Proteomes" id="UP000044377">
    <property type="component" value="Unassembled WGS sequence"/>
</dbReference>
<dbReference type="PROSITE" id="PS00330">
    <property type="entry name" value="HEMOLYSIN_CALCIUM"/>
    <property type="match status" value="4"/>
</dbReference>
<evidence type="ECO:0000256" key="3">
    <source>
        <dbReference type="ARBA" id="ARBA00022525"/>
    </source>
</evidence>
<accession>A0A0G4JT84</accession>
<keyword evidence="3" id="KW-0964">Secreted</keyword>
<dbReference type="GO" id="GO:0004035">
    <property type="term" value="F:alkaline phosphatase activity"/>
    <property type="evidence" value="ECO:0007669"/>
    <property type="project" value="UniProtKB-EC"/>
</dbReference>
<feature type="domain" description="Haemolysin-type calcium binding-related" evidence="10">
    <location>
        <begin position="1156"/>
        <end position="1196"/>
    </location>
</feature>
<dbReference type="Gene3D" id="2.150.10.10">
    <property type="entry name" value="Serralysin-like metalloprotease, C-terminal"/>
    <property type="match status" value="5"/>
</dbReference>
<dbReference type="OrthoDB" id="1676884at2"/>
<keyword evidence="5" id="KW-0677">Repeat</keyword>
<keyword evidence="6" id="KW-0106">Calcium</keyword>